<protein>
    <recommendedName>
        <fullName evidence="1">BURP domain-containing protein</fullName>
    </recommendedName>
</protein>
<proteinExistence type="predicted"/>
<reference evidence="2" key="1">
    <citation type="journal article" date="2021" name="Front. Plant Sci.">
        <title>Chromosome-Scale Genome Assembly for Chinese Sour Jujube and Insights Into Its Genome Evolution and Domestication Signature.</title>
        <authorList>
            <person name="Shen L.-Y."/>
            <person name="Luo H."/>
            <person name="Wang X.-L."/>
            <person name="Wang X.-M."/>
            <person name="Qiu X.-J."/>
            <person name="Liu H."/>
            <person name="Zhou S.-S."/>
            <person name="Jia K.-H."/>
            <person name="Nie S."/>
            <person name="Bao Y.-T."/>
            <person name="Zhang R.-G."/>
            <person name="Yun Q.-Z."/>
            <person name="Chai Y.-H."/>
            <person name="Lu J.-Y."/>
            <person name="Li Y."/>
            <person name="Zhao S.-W."/>
            <person name="Mao J.-F."/>
            <person name="Jia S.-G."/>
            <person name="Mao Y.-M."/>
        </authorList>
    </citation>
    <scope>NUCLEOTIDE SEQUENCE</scope>
    <source>
        <strain evidence="2">AT0</strain>
        <tissue evidence="2">Leaf</tissue>
    </source>
</reference>
<dbReference type="Proteomes" id="UP000813462">
    <property type="component" value="Unassembled WGS sequence"/>
</dbReference>
<name>A0A978U9Q4_ZIZJJ</name>
<sequence>MLFTPMSRLFFETYLHEATGDLTHFSIKPESLEAKAMEDSLKLCEAPAIKCEDEYCATSLESLVDFGVSKLGNKIEIFTTGIQEEEPQRYTIGRGTQRIGDKSVACHKLNYVYAVFYCHDIQDTKAYRVPLKMQHQQEDDVAIAVCHSDTSSWNPKHAAFQQLKVKPGTVPICHFLCSDTLFLVNKLLELK</sequence>
<dbReference type="PANTHER" id="PTHR31236">
    <property type="entry name" value="BURP DOMAIN PROTEIN USPL1-LIKE"/>
    <property type="match status" value="1"/>
</dbReference>
<evidence type="ECO:0000259" key="1">
    <source>
        <dbReference type="PROSITE" id="PS51277"/>
    </source>
</evidence>
<dbReference type="InterPro" id="IPR044816">
    <property type="entry name" value="BURP"/>
</dbReference>
<accession>A0A978U9Q4</accession>
<dbReference type="AlphaFoldDB" id="A0A978U9Q4"/>
<comment type="caution">
    <text evidence="2">The sequence shown here is derived from an EMBL/GenBank/DDBJ whole genome shotgun (WGS) entry which is preliminary data.</text>
</comment>
<evidence type="ECO:0000313" key="3">
    <source>
        <dbReference type="Proteomes" id="UP000813462"/>
    </source>
</evidence>
<dbReference type="PANTHER" id="PTHR31236:SF2">
    <property type="entry name" value="BURP DOMAIN PROTEIN RD22"/>
    <property type="match status" value="1"/>
</dbReference>
<feature type="domain" description="BURP" evidence="1">
    <location>
        <begin position="1"/>
        <end position="186"/>
    </location>
</feature>
<dbReference type="Pfam" id="PF03181">
    <property type="entry name" value="BURP"/>
    <property type="match status" value="1"/>
</dbReference>
<dbReference type="InterPro" id="IPR004873">
    <property type="entry name" value="BURP_dom"/>
</dbReference>
<dbReference type="EMBL" id="JAEACU010000144">
    <property type="protein sequence ID" value="KAH7511334.1"/>
    <property type="molecule type" value="Genomic_DNA"/>
</dbReference>
<dbReference type="SMART" id="SM01045">
    <property type="entry name" value="BURP"/>
    <property type="match status" value="1"/>
</dbReference>
<gene>
    <name evidence="2" type="ORF">FEM48_ZijujUnG0024200</name>
</gene>
<dbReference type="PROSITE" id="PS51277">
    <property type="entry name" value="BURP"/>
    <property type="match status" value="1"/>
</dbReference>
<evidence type="ECO:0000313" key="2">
    <source>
        <dbReference type="EMBL" id="KAH7511334.1"/>
    </source>
</evidence>
<organism evidence="2 3">
    <name type="scientific">Ziziphus jujuba var. spinosa</name>
    <dbReference type="NCBI Taxonomy" id="714518"/>
    <lineage>
        <taxon>Eukaryota</taxon>
        <taxon>Viridiplantae</taxon>
        <taxon>Streptophyta</taxon>
        <taxon>Embryophyta</taxon>
        <taxon>Tracheophyta</taxon>
        <taxon>Spermatophyta</taxon>
        <taxon>Magnoliopsida</taxon>
        <taxon>eudicotyledons</taxon>
        <taxon>Gunneridae</taxon>
        <taxon>Pentapetalae</taxon>
        <taxon>rosids</taxon>
        <taxon>fabids</taxon>
        <taxon>Rosales</taxon>
        <taxon>Rhamnaceae</taxon>
        <taxon>Paliureae</taxon>
        <taxon>Ziziphus</taxon>
    </lineage>
</organism>